<evidence type="ECO:0000259" key="3">
    <source>
        <dbReference type="Pfam" id="PF12172"/>
    </source>
</evidence>
<evidence type="ECO:0000313" key="4">
    <source>
        <dbReference type="EMBL" id="SDP02694.1"/>
    </source>
</evidence>
<accession>A0A1H0PCG9</accession>
<dbReference type="Pfam" id="PF01575">
    <property type="entry name" value="MaoC_dehydratas"/>
    <property type="match status" value="1"/>
</dbReference>
<feature type="domain" description="MaoC-like" evidence="1">
    <location>
        <begin position="184"/>
        <end position="290"/>
    </location>
</feature>
<dbReference type="InterPro" id="IPR002878">
    <property type="entry name" value="ChsH2_C"/>
</dbReference>
<dbReference type="EMBL" id="FNIJ01000020">
    <property type="protein sequence ID" value="SDP02694.1"/>
    <property type="molecule type" value="Genomic_DNA"/>
</dbReference>
<dbReference type="Pfam" id="PF01796">
    <property type="entry name" value="OB_ChsH2_C"/>
    <property type="match status" value="1"/>
</dbReference>
<dbReference type="InterPro" id="IPR022002">
    <property type="entry name" value="ChsH2_Znr"/>
</dbReference>
<feature type="domain" description="ChsH2 C-terminal OB-fold" evidence="2">
    <location>
        <begin position="55"/>
        <end position="118"/>
    </location>
</feature>
<dbReference type="InterPro" id="IPR002539">
    <property type="entry name" value="MaoC-like_dom"/>
</dbReference>
<dbReference type="InterPro" id="IPR052513">
    <property type="entry name" value="Thioester_dehydratase-like"/>
</dbReference>
<dbReference type="InterPro" id="IPR029069">
    <property type="entry name" value="HotDog_dom_sf"/>
</dbReference>
<dbReference type="Gene3D" id="6.10.30.10">
    <property type="match status" value="1"/>
</dbReference>
<dbReference type="CDD" id="cd03450">
    <property type="entry name" value="NodN"/>
    <property type="match status" value="1"/>
</dbReference>
<dbReference type="SUPFAM" id="SSF50249">
    <property type="entry name" value="Nucleic acid-binding proteins"/>
    <property type="match status" value="1"/>
</dbReference>
<dbReference type="Gene3D" id="3.10.129.10">
    <property type="entry name" value="Hotdog Thioesterase"/>
    <property type="match status" value="1"/>
</dbReference>
<dbReference type="Proteomes" id="UP000242957">
    <property type="component" value="Unassembled WGS sequence"/>
</dbReference>
<protein>
    <recommendedName>
        <fullName evidence="6">Acyl dehydratase</fullName>
    </recommendedName>
</protein>
<sequence>MSSNKPMPRATDLSAPFWDGLKAGKILLQQCGDCRQWTFYPRRHCMHCLSHELAWHEVSGLGTLYTFTVARIPTLPEFAGAEPQILAVVELEQGVRVNTTLVGLDPERIEIGMPVKPVRARVREDGTVLLRYTGVNVDLVERDEVPKAPPAPAADSGPAKVKIDVKDEAALKALVSEEFSGWSNQVLVDQALINAFAELSGDDYWIHTDPERARREGPFGGTIAHGALVQVLVSRMTVPLAFEVTGFTNMVNYGSDRLRFPSPVPAGSLIHARTRVKSVEFGKRGTQMTLEINVHVVGQERPSVINDLVILYM</sequence>
<evidence type="ECO:0008006" key="6">
    <source>
        <dbReference type="Google" id="ProtNLM"/>
    </source>
</evidence>
<organism evidence="4 5">
    <name type="scientific">Pseudomonas jinjuensis</name>
    <dbReference type="NCBI Taxonomy" id="198616"/>
    <lineage>
        <taxon>Bacteria</taxon>
        <taxon>Pseudomonadati</taxon>
        <taxon>Pseudomonadota</taxon>
        <taxon>Gammaproteobacteria</taxon>
        <taxon>Pseudomonadales</taxon>
        <taxon>Pseudomonadaceae</taxon>
        <taxon>Pseudomonas</taxon>
    </lineage>
</organism>
<dbReference type="SUPFAM" id="SSF54637">
    <property type="entry name" value="Thioesterase/thiol ester dehydrase-isomerase"/>
    <property type="match status" value="1"/>
</dbReference>
<proteinExistence type="predicted"/>
<reference evidence="5" key="1">
    <citation type="submission" date="2016-10" db="EMBL/GenBank/DDBJ databases">
        <authorList>
            <person name="Varghese N."/>
            <person name="Submissions S."/>
        </authorList>
    </citation>
    <scope>NUCLEOTIDE SEQUENCE [LARGE SCALE GENOMIC DNA]</scope>
    <source>
        <strain evidence="5">JCM 21621</strain>
    </source>
</reference>
<evidence type="ECO:0000259" key="1">
    <source>
        <dbReference type="Pfam" id="PF01575"/>
    </source>
</evidence>
<dbReference type="InterPro" id="IPR012340">
    <property type="entry name" value="NA-bd_OB-fold"/>
</dbReference>
<dbReference type="PANTHER" id="PTHR34075:SF5">
    <property type="entry name" value="BLR3430 PROTEIN"/>
    <property type="match status" value="1"/>
</dbReference>
<dbReference type="PANTHER" id="PTHR34075">
    <property type="entry name" value="BLR3430 PROTEIN"/>
    <property type="match status" value="1"/>
</dbReference>
<gene>
    <name evidence="4" type="ORF">SAMN05216193_12042</name>
</gene>
<feature type="domain" description="ChsH2 rubredoxin-like zinc ribbon" evidence="3">
    <location>
        <begin position="18"/>
        <end position="53"/>
    </location>
</feature>
<dbReference type="InterPro" id="IPR039375">
    <property type="entry name" value="NodN-like"/>
</dbReference>
<name>A0A1H0PCG9_9PSED</name>
<dbReference type="OrthoDB" id="9801735at2"/>
<dbReference type="STRING" id="198616.SAMN05216193_12042"/>
<evidence type="ECO:0000259" key="2">
    <source>
        <dbReference type="Pfam" id="PF01796"/>
    </source>
</evidence>
<dbReference type="AlphaFoldDB" id="A0A1H0PCG9"/>
<dbReference type="Pfam" id="PF12172">
    <property type="entry name" value="zf-ChsH2"/>
    <property type="match status" value="1"/>
</dbReference>
<dbReference type="RefSeq" id="WP_084314092.1">
    <property type="nucleotide sequence ID" value="NZ_FNIJ01000020.1"/>
</dbReference>
<evidence type="ECO:0000313" key="5">
    <source>
        <dbReference type="Proteomes" id="UP000242957"/>
    </source>
</evidence>
<keyword evidence="5" id="KW-1185">Reference proteome</keyword>